<evidence type="ECO:0000256" key="8">
    <source>
        <dbReference type="ARBA" id="ARBA00023239"/>
    </source>
</evidence>
<keyword evidence="12" id="KW-1185">Reference proteome</keyword>
<comment type="pathway">
    <text evidence="2">Purine metabolism; 7-cyano-7-deazaguanine biosynthesis.</text>
</comment>
<dbReference type="EC" id="4.1.2.50" evidence="4"/>
<dbReference type="GO" id="GO:0070497">
    <property type="term" value="F:6-carboxytetrahydropterin synthase activity"/>
    <property type="evidence" value="ECO:0007669"/>
    <property type="project" value="UniProtKB-EC"/>
</dbReference>
<dbReference type="Proteomes" id="UP000673975">
    <property type="component" value="Unassembled WGS sequence"/>
</dbReference>
<evidence type="ECO:0000313" key="12">
    <source>
        <dbReference type="Proteomes" id="UP000673975"/>
    </source>
</evidence>
<dbReference type="GO" id="GO:0046872">
    <property type="term" value="F:metal ion binding"/>
    <property type="evidence" value="ECO:0007669"/>
    <property type="project" value="UniProtKB-KW"/>
</dbReference>
<dbReference type="InterPro" id="IPR038418">
    <property type="entry name" value="6-PTP_synth/QueD_sf"/>
</dbReference>
<dbReference type="SUPFAM" id="SSF55620">
    <property type="entry name" value="Tetrahydrobiopterin biosynthesis enzymes-like"/>
    <property type="match status" value="1"/>
</dbReference>
<evidence type="ECO:0000256" key="4">
    <source>
        <dbReference type="ARBA" id="ARBA00012982"/>
    </source>
</evidence>
<accession>A0A8J7S8H2</accession>
<name>A0A8J7S8H2_9BACT</name>
<dbReference type="Pfam" id="PF01242">
    <property type="entry name" value="PTPS"/>
    <property type="match status" value="1"/>
</dbReference>
<evidence type="ECO:0000313" key="11">
    <source>
        <dbReference type="EMBL" id="MBP3192233.1"/>
    </source>
</evidence>
<sequence>MIYVTRKEHFTAAHRLHNPEKSDEWNRETFGPCNHPNWHGHNYVIEVTVAGEPDPDTGYVVDLGKLKHTIHNRVLNKCDHKNLNLDVDFLKGVIPSAENLARCFFFELKEDVNEITYDGQLYAVRLYETERNIAEYREDGTTLT</sequence>
<keyword evidence="8" id="KW-0456">Lyase</keyword>
<dbReference type="EMBL" id="JAFIDN010000003">
    <property type="protein sequence ID" value="MBP3192233.1"/>
    <property type="molecule type" value="Genomic_DNA"/>
</dbReference>
<evidence type="ECO:0000256" key="5">
    <source>
        <dbReference type="ARBA" id="ARBA00018141"/>
    </source>
</evidence>
<dbReference type="InterPro" id="IPR007115">
    <property type="entry name" value="6-PTP_synth/QueD"/>
</dbReference>
<comment type="cofactor">
    <cofactor evidence="1">
        <name>Zn(2+)</name>
        <dbReference type="ChEBI" id="CHEBI:29105"/>
    </cofactor>
</comment>
<evidence type="ECO:0000256" key="9">
    <source>
        <dbReference type="ARBA" id="ARBA00031449"/>
    </source>
</evidence>
<evidence type="ECO:0000256" key="3">
    <source>
        <dbReference type="ARBA" id="ARBA00008900"/>
    </source>
</evidence>
<dbReference type="UniPathway" id="UPA00391"/>
<protein>
    <recommendedName>
        <fullName evidence="5">6-carboxy-5,6,7,8-tetrahydropterin synthase</fullName>
        <ecNumber evidence="4">4.1.2.50</ecNumber>
    </recommendedName>
    <alternativeName>
        <fullName evidence="9">Queuosine biosynthesis protein QueD</fullName>
    </alternativeName>
</protein>
<keyword evidence="6" id="KW-0479">Metal-binding</keyword>
<gene>
    <name evidence="11" type="ORF">NATSA_06135</name>
</gene>
<evidence type="ECO:0000256" key="1">
    <source>
        <dbReference type="ARBA" id="ARBA00001947"/>
    </source>
</evidence>
<dbReference type="PANTHER" id="PTHR12589:SF7">
    <property type="entry name" value="6-PYRUVOYL TETRAHYDROBIOPTERIN SYNTHASE"/>
    <property type="match status" value="1"/>
</dbReference>
<evidence type="ECO:0000256" key="6">
    <source>
        <dbReference type="ARBA" id="ARBA00022723"/>
    </source>
</evidence>
<dbReference type="FunFam" id="3.30.479.10:FF:000003">
    <property type="entry name" value="6-pyruvoyl tetrahydrobiopterin synthase"/>
    <property type="match status" value="1"/>
</dbReference>
<comment type="catalytic activity">
    <reaction evidence="10">
        <text>7,8-dihydroneopterin 3'-triphosphate + H2O = 6-carboxy-5,6,7,8-tetrahydropterin + triphosphate + acetaldehyde + 2 H(+)</text>
        <dbReference type="Rhea" id="RHEA:27966"/>
        <dbReference type="ChEBI" id="CHEBI:15343"/>
        <dbReference type="ChEBI" id="CHEBI:15377"/>
        <dbReference type="ChEBI" id="CHEBI:15378"/>
        <dbReference type="ChEBI" id="CHEBI:18036"/>
        <dbReference type="ChEBI" id="CHEBI:58462"/>
        <dbReference type="ChEBI" id="CHEBI:61032"/>
        <dbReference type="EC" id="4.1.2.50"/>
    </reaction>
</comment>
<comment type="similarity">
    <text evidence="3">Belongs to the PTPS family. QueD subfamily.</text>
</comment>
<comment type="caution">
    <text evidence="11">The sequence shown here is derived from an EMBL/GenBank/DDBJ whole genome shotgun (WGS) entry which is preliminary data.</text>
</comment>
<organism evidence="11 12">
    <name type="scientific">Natronogracilivirga saccharolytica</name>
    <dbReference type="NCBI Taxonomy" id="2812953"/>
    <lineage>
        <taxon>Bacteria</taxon>
        <taxon>Pseudomonadati</taxon>
        <taxon>Balneolota</taxon>
        <taxon>Balneolia</taxon>
        <taxon>Balneolales</taxon>
        <taxon>Cyclonatronaceae</taxon>
        <taxon>Natronogracilivirga</taxon>
    </lineage>
</organism>
<reference evidence="11" key="1">
    <citation type="submission" date="2021-02" db="EMBL/GenBank/DDBJ databases">
        <title>Natronogracilivirga saccharolytica gen. nov. sp. nov. a new anaerobic, haloalkiliphilic carbohydrate-fermenting bacterium from soda lake and proposing of Cyclonatronumiaceae fam. nov. in the phylum Balneolaeota.</title>
        <authorList>
            <person name="Zhilina T.N."/>
            <person name="Sorokin D.Y."/>
            <person name="Zavarzina D.G."/>
            <person name="Toshchakov S.V."/>
            <person name="Kublanov I.V."/>
        </authorList>
    </citation>
    <scope>NUCLEOTIDE SEQUENCE</scope>
    <source>
        <strain evidence="11">Z-1702</strain>
    </source>
</reference>
<dbReference type="AlphaFoldDB" id="A0A8J7S8H2"/>
<evidence type="ECO:0000256" key="7">
    <source>
        <dbReference type="ARBA" id="ARBA00022833"/>
    </source>
</evidence>
<evidence type="ECO:0000256" key="2">
    <source>
        <dbReference type="ARBA" id="ARBA00005061"/>
    </source>
</evidence>
<keyword evidence="7" id="KW-0862">Zinc</keyword>
<dbReference type="PANTHER" id="PTHR12589">
    <property type="entry name" value="PYRUVOYL TETRAHYDROBIOPTERIN SYNTHASE"/>
    <property type="match status" value="1"/>
</dbReference>
<dbReference type="Gene3D" id="3.30.479.10">
    <property type="entry name" value="6-pyruvoyl tetrahydropterin synthase/QueD"/>
    <property type="match status" value="1"/>
</dbReference>
<proteinExistence type="inferred from homology"/>
<evidence type="ECO:0000256" key="10">
    <source>
        <dbReference type="ARBA" id="ARBA00048807"/>
    </source>
</evidence>